<dbReference type="Pfam" id="PF04717">
    <property type="entry name" value="Phage_base_V"/>
    <property type="match status" value="1"/>
</dbReference>
<gene>
    <name evidence="2" type="ORF">Hgul01_01937</name>
</gene>
<evidence type="ECO:0000313" key="3">
    <source>
        <dbReference type="Proteomes" id="UP001428290"/>
    </source>
</evidence>
<sequence>MEELLQIIQRVAERSTQRIHTSELGIVTAVFPHADEGDNDNYQCSVQLRNYQLPDGSPFELRKVPVATPYLGLACIPNIGDLVVLSFIGGDINAPVIMGRVYNDEDRPPANNPKEFLLQHSIAEGGSLLLDSEGKIILTSKNGENTITLEDEKIAISNEKFSLVIDLAGEKISLSSNKDLSLIAETGKLTVQANAIELKSDSTLDLQASGAIKIKGSTIDLN</sequence>
<reference evidence="2 3" key="1">
    <citation type="submission" date="2024-02" db="EMBL/GenBank/DDBJ databases">
        <title>Herpetosiphon gulosus NBRC 112829.</title>
        <authorList>
            <person name="Ichikawa N."/>
            <person name="Katano-Makiyama Y."/>
            <person name="Hidaka K."/>
        </authorList>
    </citation>
    <scope>NUCLEOTIDE SEQUENCE [LARGE SCALE GENOMIC DNA]</scope>
    <source>
        <strain evidence="2 3">NBRC 112829</strain>
    </source>
</reference>
<accession>A0ABP9WY65</accession>
<dbReference type="EMBL" id="BAABRU010000006">
    <property type="protein sequence ID" value="GAA5528140.1"/>
    <property type="molecule type" value="Genomic_DNA"/>
</dbReference>
<proteinExistence type="predicted"/>
<dbReference type="InterPro" id="IPR037026">
    <property type="entry name" value="Vgr_OB-fold_dom_sf"/>
</dbReference>
<keyword evidence="3" id="KW-1185">Reference proteome</keyword>
<evidence type="ECO:0000313" key="2">
    <source>
        <dbReference type="EMBL" id="GAA5528140.1"/>
    </source>
</evidence>
<dbReference type="RefSeq" id="WP_345721752.1">
    <property type="nucleotide sequence ID" value="NZ_BAABRU010000006.1"/>
</dbReference>
<dbReference type="Gene3D" id="2.40.50.230">
    <property type="entry name" value="Gp5 N-terminal domain"/>
    <property type="match status" value="1"/>
</dbReference>
<dbReference type="SUPFAM" id="SSF69255">
    <property type="entry name" value="gp5 N-terminal domain-like"/>
    <property type="match status" value="1"/>
</dbReference>
<protein>
    <recommendedName>
        <fullName evidence="1">Gp5/Type VI secretion system Vgr protein OB-fold domain-containing protein</fullName>
    </recommendedName>
</protein>
<dbReference type="InterPro" id="IPR006531">
    <property type="entry name" value="Gp5/Vgr_OB"/>
</dbReference>
<feature type="domain" description="Gp5/Type VI secretion system Vgr protein OB-fold" evidence="1">
    <location>
        <begin position="64"/>
        <end position="102"/>
    </location>
</feature>
<name>A0ABP9WY65_9CHLR</name>
<dbReference type="Proteomes" id="UP001428290">
    <property type="component" value="Unassembled WGS sequence"/>
</dbReference>
<comment type="caution">
    <text evidence="2">The sequence shown here is derived from an EMBL/GenBank/DDBJ whole genome shotgun (WGS) entry which is preliminary data.</text>
</comment>
<evidence type="ECO:0000259" key="1">
    <source>
        <dbReference type="Pfam" id="PF04717"/>
    </source>
</evidence>
<organism evidence="2 3">
    <name type="scientific">Herpetosiphon gulosus</name>
    <dbReference type="NCBI Taxonomy" id="1973496"/>
    <lineage>
        <taxon>Bacteria</taxon>
        <taxon>Bacillati</taxon>
        <taxon>Chloroflexota</taxon>
        <taxon>Chloroflexia</taxon>
        <taxon>Herpetosiphonales</taxon>
        <taxon>Herpetosiphonaceae</taxon>
        <taxon>Herpetosiphon</taxon>
    </lineage>
</organism>